<protein>
    <submittedName>
        <fullName evidence="1">Uncharacterized protein</fullName>
    </submittedName>
</protein>
<dbReference type="Proteomes" id="UP000039370">
    <property type="component" value="Unassembled WGS sequence"/>
</dbReference>
<sequence>MGQVNQQELDFVRMRFVEMYGKERANAIFRTF</sequence>
<dbReference type="EMBL" id="CDOK01000153">
    <property type="protein sequence ID" value="CEN51806.1"/>
    <property type="molecule type" value="Genomic_DNA"/>
</dbReference>
<accession>A0A0B7IIV8</accession>
<evidence type="ECO:0000313" key="2">
    <source>
        <dbReference type="Proteomes" id="UP000039370"/>
    </source>
</evidence>
<gene>
    <name evidence="1" type="ORF">CCAN11_2360004</name>
</gene>
<reference evidence="2" key="1">
    <citation type="submission" date="2015-01" db="EMBL/GenBank/DDBJ databases">
        <authorList>
            <person name="MANFREDI Pablo"/>
        </authorList>
    </citation>
    <scope>NUCLEOTIDE SEQUENCE [LARGE SCALE GENOMIC DNA]</scope>
    <source>
        <strain evidence="2">Cc11</strain>
    </source>
</reference>
<evidence type="ECO:0000313" key="1">
    <source>
        <dbReference type="EMBL" id="CEN51806.1"/>
    </source>
</evidence>
<organism evidence="1 2">
    <name type="scientific">Capnocytophaga canimorsus</name>
    <dbReference type="NCBI Taxonomy" id="28188"/>
    <lineage>
        <taxon>Bacteria</taxon>
        <taxon>Pseudomonadati</taxon>
        <taxon>Bacteroidota</taxon>
        <taxon>Flavobacteriia</taxon>
        <taxon>Flavobacteriales</taxon>
        <taxon>Flavobacteriaceae</taxon>
        <taxon>Capnocytophaga</taxon>
    </lineage>
</organism>
<name>A0A0B7IIV8_9FLAO</name>
<dbReference type="AlphaFoldDB" id="A0A0B7IIV8"/>
<proteinExistence type="predicted"/>